<evidence type="ECO:0000256" key="1">
    <source>
        <dbReference type="SAM" id="MobiDB-lite"/>
    </source>
</evidence>
<reference evidence="2 3" key="1">
    <citation type="submission" date="2015-10" db="EMBL/GenBank/DDBJ databases">
        <title>Draft genome sequence of Streptomyces curacoi DSM 40107, type strain for the species Streptomyces curacoi.</title>
        <authorList>
            <person name="Ruckert C."/>
            <person name="Winkler A."/>
            <person name="Kalinowski J."/>
            <person name="Kampfer P."/>
            <person name="Glaeser S."/>
        </authorList>
    </citation>
    <scope>NUCLEOTIDE SEQUENCE [LARGE SCALE GENOMIC DNA]</scope>
    <source>
        <strain evidence="2 3">DSM 40107</strain>
    </source>
</reference>
<feature type="compositionally biased region" description="Low complexity" evidence="1">
    <location>
        <begin position="54"/>
        <end position="71"/>
    </location>
</feature>
<dbReference type="AlphaFoldDB" id="A0A124GXW2"/>
<name>A0A124GXW2_9ACTN</name>
<gene>
    <name evidence="2" type="ORF">AQI70_27935</name>
</gene>
<protein>
    <submittedName>
        <fullName evidence="2">Uncharacterized protein</fullName>
    </submittedName>
</protein>
<proteinExistence type="predicted"/>
<feature type="compositionally biased region" description="Basic residues" evidence="1">
    <location>
        <begin position="108"/>
        <end position="117"/>
    </location>
</feature>
<feature type="region of interest" description="Disordered" evidence="1">
    <location>
        <begin position="108"/>
        <end position="134"/>
    </location>
</feature>
<evidence type="ECO:0000313" key="2">
    <source>
        <dbReference type="EMBL" id="KUM71387.1"/>
    </source>
</evidence>
<feature type="region of interest" description="Disordered" evidence="1">
    <location>
        <begin position="30"/>
        <end position="94"/>
    </location>
</feature>
<evidence type="ECO:0000313" key="3">
    <source>
        <dbReference type="Proteomes" id="UP000054024"/>
    </source>
</evidence>
<accession>A0A124GXW2</accession>
<dbReference type="Proteomes" id="UP000054024">
    <property type="component" value="Unassembled WGS sequence"/>
</dbReference>
<comment type="caution">
    <text evidence="2">The sequence shown here is derived from an EMBL/GenBank/DDBJ whole genome shotgun (WGS) entry which is preliminary data.</text>
</comment>
<organism evidence="2 3">
    <name type="scientific">Streptomyces curacoi</name>
    <dbReference type="NCBI Taxonomy" id="146536"/>
    <lineage>
        <taxon>Bacteria</taxon>
        <taxon>Bacillati</taxon>
        <taxon>Actinomycetota</taxon>
        <taxon>Actinomycetes</taxon>
        <taxon>Kitasatosporales</taxon>
        <taxon>Streptomycetaceae</taxon>
        <taxon>Streptomyces</taxon>
    </lineage>
</organism>
<keyword evidence="3" id="KW-1185">Reference proteome</keyword>
<dbReference type="EMBL" id="LMWJ01000021">
    <property type="protein sequence ID" value="KUM71387.1"/>
    <property type="molecule type" value="Genomic_DNA"/>
</dbReference>
<feature type="compositionally biased region" description="Basic residues" evidence="1">
    <location>
        <begin position="72"/>
        <end position="81"/>
    </location>
</feature>
<sequence length="134" mass="14686">MRPAASSRGTSSRMTACEAYARVETPRETYAARSSAGGVRGVKRGPCGGLGVMRSTRNVRQSSRSRSQATRYQRRSVHTRRCGSTLRRVGAPVGVPPVEVVRDWGRSRYSKRRRSASRQRLASSVRTAGSTAED</sequence>